<dbReference type="Proteomes" id="UP000251942">
    <property type="component" value="Unassembled WGS sequence"/>
</dbReference>
<sequence>MVSLTCFNRRFTPGWRMTVLALLAILLFVRLGFWQLTRAEEKKQMLAAEAALARQSPTLWQPGMVNPQQYQPVSIKGHYLPDILLLDNQHYQHQFGYNVLTLFKLDSGNLILIDRGWIKGDVTRRTLPQVQIPTSPAHLTGRVYYPAGKDWVLGPSVEKKGKITIVEQLNTKLIGRFLHKSVYPFIIRLNKSEADGYVREWAVVAMPPERHYAYALQWFVIAFVVLILFVALNLKKTYEDEQA</sequence>
<dbReference type="AlphaFoldDB" id="A0A0W0TK43"/>
<dbReference type="GO" id="GO:0005886">
    <property type="term" value="C:plasma membrane"/>
    <property type="evidence" value="ECO:0007669"/>
    <property type="project" value="UniProtKB-SubCell"/>
</dbReference>
<comment type="caution">
    <text evidence="6">Lacks conserved residue(s) required for the propagation of feature annotation.</text>
</comment>
<accession>A0A0W0TK43</accession>
<evidence type="ECO:0000256" key="5">
    <source>
        <dbReference type="ARBA" id="ARBA00023136"/>
    </source>
</evidence>
<dbReference type="CDD" id="cd06662">
    <property type="entry name" value="SURF1"/>
    <property type="match status" value="1"/>
</dbReference>
<dbReference type="PANTHER" id="PTHR23427">
    <property type="entry name" value="SURFEIT LOCUS PROTEIN"/>
    <property type="match status" value="1"/>
</dbReference>
<dbReference type="PANTHER" id="PTHR23427:SF2">
    <property type="entry name" value="SURFEIT LOCUS PROTEIN 1"/>
    <property type="match status" value="1"/>
</dbReference>
<dbReference type="OrthoDB" id="9789940at2"/>
<dbReference type="Proteomes" id="UP000054698">
    <property type="component" value="Unassembled WGS sequence"/>
</dbReference>
<name>A0A0W0TK43_9GAMM</name>
<dbReference type="PROSITE" id="PS50895">
    <property type="entry name" value="SURF1"/>
    <property type="match status" value="1"/>
</dbReference>
<evidence type="ECO:0000256" key="2">
    <source>
        <dbReference type="ARBA" id="ARBA00007165"/>
    </source>
</evidence>
<reference evidence="8 10" key="2">
    <citation type="submission" date="2018-06" db="EMBL/GenBank/DDBJ databases">
        <authorList>
            <consortium name="Pathogen Informatics"/>
            <person name="Doyle S."/>
        </authorList>
    </citation>
    <scope>NUCLEOTIDE SEQUENCE [LARGE SCALE GENOMIC DNA]</scope>
    <source>
        <strain evidence="8 10">NCTC12022</strain>
    </source>
</reference>
<organism evidence="7 9">
    <name type="scientific">Legionella feeleii</name>
    <dbReference type="NCBI Taxonomy" id="453"/>
    <lineage>
        <taxon>Bacteria</taxon>
        <taxon>Pseudomonadati</taxon>
        <taxon>Pseudomonadota</taxon>
        <taxon>Gammaproteobacteria</taxon>
        <taxon>Legionellales</taxon>
        <taxon>Legionellaceae</taxon>
        <taxon>Legionella</taxon>
    </lineage>
</organism>
<evidence type="ECO:0000256" key="3">
    <source>
        <dbReference type="ARBA" id="ARBA00022692"/>
    </source>
</evidence>
<evidence type="ECO:0000313" key="10">
    <source>
        <dbReference type="Proteomes" id="UP000251942"/>
    </source>
</evidence>
<dbReference type="RefSeq" id="WP_058447042.1">
    <property type="nucleotide sequence ID" value="NZ_CAAAHT010000035.1"/>
</dbReference>
<feature type="transmembrane region" description="Helical" evidence="6">
    <location>
        <begin position="212"/>
        <end position="234"/>
    </location>
</feature>
<evidence type="ECO:0000256" key="1">
    <source>
        <dbReference type="ARBA" id="ARBA00004370"/>
    </source>
</evidence>
<dbReference type="EMBL" id="UASS01000008">
    <property type="protein sequence ID" value="SPX60257.1"/>
    <property type="molecule type" value="Genomic_DNA"/>
</dbReference>
<dbReference type="InterPro" id="IPR002994">
    <property type="entry name" value="Surf1/Shy1"/>
</dbReference>
<protein>
    <recommendedName>
        <fullName evidence="6">SURF1-like protein</fullName>
    </recommendedName>
</protein>
<dbReference type="Pfam" id="PF02104">
    <property type="entry name" value="SURF1"/>
    <property type="match status" value="1"/>
</dbReference>
<evidence type="ECO:0000256" key="4">
    <source>
        <dbReference type="ARBA" id="ARBA00022989"/>
    </source>
</evidence>
<keyword evidence="3 6" id="KW-0812">Transmembrane</keyword>
<keyword evidence="5 6" id="KW-0472">Membrane</keyword>
<dbReference type="InterPro" id="IPR045214">
    <property type="entry name" value="Surf1/Surf4"/>
</dbReference>
<evidence type="ECO:0000313" key="8">
    <source>
        <dbReference type="EMBL" id="SPX60257.1"/>
    </source>
</evidence>
<gene>
    <name evidence="7" type="ORF">Lfee_2345</name>
    <name evidence="8" type="ORF">NCTC12022_00973</name>
</gene>
<keyword evidence="4 6" id="KW-1133">Transmembrane helix</keyword>
<comment type="similarity">
    <text evidence="2 6">Belongs to the SURF1 family.</text>
</comment>
<evidence type="ECO:0000256" key="6">
    <source>
        <dbReference type="RuleBase" id="RU363076"/>
    </source>
</evidence>
<reference evidence="7 9" key="1">
    <citation type="submission" date="2015-11" db="EMBL/GenBank/DDBJ databases">
        <title>Genomic analysis of 38 Legionella species identifies large and diverse effector repertoires.</title>
        <authorList>
            <person name="Burstein D."/>
            <person name="Amaro F."/>
            <person name="Zusman T."/>
            <person name="Lifshitz Z."/>
            <person name="Cohen O."/>
            <person name="Gilbert J.A."/>
            <person name="Pupko T."/>
            <person name="Shuman H.A."/>
            <person name="Segal G."/>
        </authorList>
    </citation>
    <scope>NUCLEOTIDE SEQUENCE [LARGE SCALE GENOMIC DNA]</scope>
    <source>
        <strain evidence="7 9">WO-44C</strain>
    </source>
</reference>
<evidence type="ECO:0000313" key="9">
    <source>
        <dbReference type="Proteomes" id="UP000054698"/>
    </source>
</evidence>
<dbReference type="PATRIC" id="fig|453.4.peg.2567"/>
<evidence type="ECO:0000313" key="7">
    <source>
        <dbReference type="EMBL" id="KTC95983.1"/>
    </source>
</evidence>
<proteinExistence type="inferred from homology"/>
<comment type="subcellular location">
    <subcellularLocation>
        <location evidence="6">Cell membrane</location>
        <topology evidence="6">Multi-pass membrane protein</topology>
    </subcellularLocation>
    <subcellularLocation>
        <location evidence="1">Membrane</location>
    </subcellularLocation>
</comment>
<dbReference type="EMBL" id="LNYB01000082">
    <property type="protein sequence ID" value="KTC95983.1"/>
    <property type="molecule type" value="Genomic_DNA"/>
</dbReference>
<keyword evidence="6" id="KW-1003">Cell membrane</keyword>
<keyword evidence="9" id="KW-1185">Reference proteome</keyword>
<dbReference type="STRING" id="453.Lfee_2345"/>